<dbReference type="SUPFAM" id="SSF52799">
    <property type="entry name" value="(Phosphotyrosine protein) phosphatases II"/>
    <property type="match status" value="1"/>
</dbReference>
<gene>
    <name evidence="4" type="primary">LOC108262263</name>
</gene>
<organism evidence="3 4">
    <name type="scientific">Ictalurus punctatus</name>
    <name type="common">Channel catfish</name>
    <name type="synonym">Silurus punctatus</name>
    <dbReference type="NCBI Taxonomy" id="7998"/>
    <lineage>
        <taxon>Eukaryota</taxon>
        <taxon>Metazoa</taxon>
        <taxon>Chordata</taxon>
        <taxon>Craniata</taxon>
        <taxon>Vertebrata</taxon>
        <taxon>Euteleostomi</taxon>
        <taxon>Actinopterygii</taxon>
        <taxon>Neopterygii</taxon>
        <taxon>Teleostei</taxon>
        <taxon>Ostariophysi</taxon>
        <taxon>Siluriformes</taxon>
        <taxon>Ictaluridae</taxon>
        <taxon>Ictalurus</taxon>
    </lineage>
</organism>
<evidence type="ECO:0000256" key="1">
    <source>
        <dbReference type="ARBA" id="ARBA00007471"/>
    </source>
</evidence>
<dbReference type="KEGG" id="ipu:108262263"/>
<evidence type="ECO:0000313" key="4">
    <source>
        <dbReference type="RefSeq" id="XP_053540425.1"/>
    </source>
</evidence>
<proteinExistence type="inferred from homology"/>
<keyword evidence="3" id="KW-1185">Reference proteome</keyword>
<name>A0A9F7R859_ICTPU</name>
<dbReference type="PANTHER" id="PTHR10807">
    <property type="entry name" value="MYOTUBULARIN-RELATED"/>
    <property type="match status" value="1"/>
</dbReference>
<dbReference type="AlphaFoldDB" id="A0A9F7R859"/>
<dbReference type="GO" id="GO:0005737">
    <property type="term" value="C:cytoplasm"/>
    <property type="evidence" value="ECO:0007669"/>
    <property type="project" value="TreeGrafter"/>
</dbReference>
<dbReference type="Pfam" id="PF06602">
    <property type="entry name" value="Myotub-related"/>
    <property type="match status" value="1"/>
</dbReference>
<evidence type="ECO:0000259" key="2">
    <source>
        <dbReference type="PROSITE" id="PS51339"/>
    </source>
</evidence>
<protein>
    <submittedName>
        <fullName evidence="4">Myotubularin-related protein 2-like</fullName>
    </submittedName>
</protein>
<dbReference type="InterPro" id="IPR030564">
    <property type="entry name" value="Myotubularin"/>
</dbReference>
<accession>A0A9F7R859</accession>
<dbReference type="GO" id="GO:0016020">
    <property type="term" value="C:membrane"/>
    <property type="evidence" value="ECO:0007669"/>
    <property type="project" value="TreeGrafter"/>
</dbReference>
<reference evidence="3" key="1">
    <citation type="journal article" date="2016" name="Nat. Commun.">
        <title>The channel catfish genome sequence provides insights into the evolution of scale formation in teleosts.</title>
        <authorList>
            <person name="Liu Z."/>
            <person name="Liu S."/>
            <person name="Yao J."/>
            <person name="Bao L."/>
            <person name="Zhang J."/>
            <person name="Li Y."/>
            <person name="Jiang C."/>
            <person name="Sun L."/>
            <person name="Wang R."/>
            <person name="Zhang Y."/>
            <person name="Zhou T."/>
            <person name="Zeng Q."/>
            <person name="Fu Q."/>
            <person name="Gao S."/>
            <person name="Li N."/>
            <person name="Koren S."/>
            <person name="Jiang Y."/>
            <person name="Zimin A."/>
            <person name="Xu P."/>
            <person name="Phillippy A.M."/>
            <person name="Geng X."/>
            <person name="Song L."/>
            <person name="Sun F."/>
            <person name="Li C."/>
            <person name="Wang X."/>
            <person name="Chen A."/>
            <person name="Jin Y."/>
            <person name="Yuan Z."/>
            <person name="Yang Y."/>
            <person name="Tan S."/>
            <person name="Peatman E."/>
            <person name="Lu J."/>
            <person name="Qin Z."/>
            <person name="Dunham R."/>
            <person name="Li Z."/>
            <person name="Sonstegard T."/>
            <person name="Feng J."/>
            <person name="Danzmann R.G."/>
            <person name="Schroeder S."/>
            <person name="Scheffler B."/>
            <person name="Duke M.V."/>
            <person name="Ballard L."/>
            <person name="Kucuktas H."/>
            <person name="Kaltenboeck L."/>
            <person name="Liu H."/>
            <person name="Armbruster J."/>
            <person name="Xie Y."/>
            <person name="Kirby M.L."/>
            <person name="Tian Y."/>
            <person name="Flanagan M.E."/>
            <person name="Mu W."/>
            <person name="Waldbieser G.C."/>
        </authorList>
    </citation>
    <scope>NUCLEOTIDE SEQUENCE [LARGE SCALE GENOMIC DNA]</scope>
    <source>
        <strain evidence="3">SDA103</strain>
    </source>
</reference>
<comment type="similarity">
    <text evidence="1">Belongs to the protein-tyrosine phosphatase family. Non-receptor class myotubularin subfamily.</text>
</comment>
<dbReference type="OrthoDB" id="8952814at2759"/>
<dbReference type="GeneID" id="108262263"/>
<dbReference type="InterPro" id="IPR029021">
    <property type="entry name" value="Prot-tyrosine_phosphatase-like"/>
</dbReference>
<dbReference type="GO" id="GO:0046856">
    <property type="term" value="P:phosphatidylinositol dephosphorylation"/>
    <property type="evidence" value="ECO:0007669"/>
    <property type="project" value="TreeGrafter"/>
</dbReference>
<dbReference type="PANTHER" id="PTHR10807:SF40">
    <property type="entry name" value="MYOTUBULARIN-RELATED PROTEIN 1"/>
    <property type="match status" value="1"/>
</dbReference>
<dbReference type="Proteomes" id="UP000221080">
    <property type="component" value="Chromosome 12"/>
</dbReference>
<dbReference type="PROSITE" id="PS51339">
    <property type="entry name" value="PPASE_MYOTUBULARIN"/>
    <property type="match status" value="1"/>
</dbReference>
<dbReference type="RefSeq" id="XP_053540425.1">
    <property type="nucleotide sequence ID" value="XM_053684450.1"/>
</dbReference>
<dbReference type="InterPro" id="IPR010569">
    <property type="entry name" value="Myotubularin-like_Pase_dom"/>
</dbReference>
<evidence type="ECO:0000313" key="3">
    <source>
        <dbReference type="Proteomes" id="UP000221080"/>
    </source>
</evidence>
<reference evidence="4" key="2">
    <citation type="submission" date="2025-08" db="UniProtKB">
        <authorList>
            <consortium name="RefSeq"/>
        </authorList>
    </citation>
    <scope>IDENTIFICATION</scope>
    <source>
        <tissue evidence="4">Blood</tissue>
    </source>
</reference>
<feature type="domain" description="Myotubularin phosphatase" evidence="2">
    <location>
        <begin position="23"/>
        <end position="151"/>
    </location>
</feature>
<dbReference type="GO" id="GO:0004438">
    <property type="term" value="F:phosphatidylinositol-3-phosphate phosphatase activity"/>
    <property type="evidence" value="ECO:0007669"/>
    <property type="project" value="TreeGrafter"/>
</dbReference>
<dbReference type="GO" id="GO:0052629">
    <property type="term" value="F:phosphatidylinositol-3,5-bisphosphate 3-phosphatase activity"/>
    <property type="evidence" value="ECO:0007669"/>
    <property type="project" value="TreeGrafter"/>
</dbReference>
<sequence length="151" mass="17461">MGMVEELLSTPECRQRFSFGHKFQVLIEKEWISFGHKLASVRMSSEGVVVCGRVNACIFNPIFLSLCVSQRVGFGDENHANSERSPLFVQFIDCVWQMMRQFPSASEFKELFLIPILDRPYSYLFGTFLYSSEQERMEKEVQGKTVTVVLR</sequence>